<dbReference type="EMBL" id="PDKV01000006">
    <property type="protein sequence ID" value="PIB79641.1"/>
    <property type="molecule type" value="Genomic_DNA"/>
</dbReference>
<name>A0A2G5PMX1_MYCCE</name>
<dbReference type="Proteomes" id="UP000230971">
    <property type="component" value="Unassembled WGS sequence"/>
</dbReference>
<evidence type="ECO:0000313" key="3">
    <source>
        <dbReference type="EMBL" id="PIB79641.1"/>
    </source>
</evidence>
<evidence type="ECO:0000256" key="1">
    <source>
        <dbReference type="SAM" id="Coils"/>
    </source>
</evidence>
<feature type="region of interest" description="Disordered" evidence="2">
    <location>
        <begin position="220"/>
        <end position="254"/>
    </location>
</feature>
<feature type="compositionally biased region" description="Pro residues" evidence="2">
    <location>
        <begin position="234"/>
        <end position="254"/>
    </location>
</feature>
<proteinExistence type="predicted"/>
<reference evidence="3 4" key="1">
    <citation type="journal article" date="2017" name="Infect. Genet. Evol.">
        <title>The new phylogeny of the genus Mycobacterium: The old and the news.</title>
        <authorList>
            <person name="Tortoli E."/>
            <person name="Fedrizzi T."/>
            <person name="Meehan C.J."/>
            <person name="Trovato A."/>
            <person name="Grottola A."/>
            <person name="Giacobazzi E."/>
            <person name="Serpini G.F."/>
            <person name="Tagliazucchi S."/>
            <person name="Fabio A."/>
            <person name="Bettua C."/>
            <person name="Bertorelli R."/>
            <person name="Frascaro F."/>
            <person name="De Sanctis V."/>
            <person name="Pecorari M."/>
            <person name="Jousson O."/>
            <person name="Segata N."/>
            <person name="Cirillo D.M."/>
        </authorList>
    </citation>
    <scope>NUCLEOTIDE SEQUENCE [LARGE SCALE GENOMIC DNA]</scope>
    <source>
        <strain evidence="3 4">NCTC 12882</strain>
    </source>
</reference>
<feature type="coiled-coil region" evidence="1">
    <location>
        <begin position="138"/>
        <end position="165"/>
    </location>
</feature>
<organism evidence="3 4">
    <name type="scientific">Mycobacterium celatum</name>
    <dbReference type="NCBI Taxonomy" id="28045"/>
    <lineage>
        <taxon>Bacteria</taxon>
        <taxon>Bacillati</taxon>
        <taxon>Actinomycetota</taxon>
        <taxon>Actinomycetes</taxon>
        <taxon>Mycobacteriales</taxon>
        <taxon>Mycobacteriaceae</taxon>
        <taxon>Mycobacterium</taxon>
    </lineage>
</organism>
<feature type="region of interest" description="Disordered" evidence="2">
    <location>
        <begin position="107"/>
        <end position="128"/>
    </location>
</feature>
<gene>
    <name evidence="3" type="ORF">CQY23_06905</name>
</gene>
<keyword evidence="1" id="KW-0175">Coiled coil</keyword>
<evidence type="ECO:0000313" key="4">
    <source>
        <dbReference type="Proteomes" id="UP000230971"/>
    </source>
</evidence>
<protein>
    <submittedName>
        <fullName evidence="3">Uncharacterized protein</fullName>
    </submittedName>
</protein>
<evidence type="ECO:0000256" key="2">
    <source>
        <dbReference type="SAM" id="MobiDB-lite"/>
    </source>
</evidence>
<accession>A0A2G5PMX1</accession>
<comment type="caution">
    <text evidence="3">The sequence shown here is derived from an EMBL/GenBank/DDBJ whole genome shotgun (WGS) entry which is preliminary data.</text>
</comment>
<dbReference type="AlphaFoldDB" id="A0A2G5PMX1"/>
<sequence>MTCRRNLWPPYDVQVVPEPLQVDPERLAAAASLLLASAGEIPSAPAPQPVSGSDPLSQAIAAQAGKVEAPVTEGLPAVQKAATENVENVAKAAKAYEQTDQRLGDDINRRTFPVDNTTTTTPTTPSTAPMPECDLDEIAKLHRKVDDLDRREANLRTEIEAFNKLPHDFDMTNPAAVKAAAEYETKRAALVKRRDALAHEEMDLRRELTECGIKMYSKNGQEIIEWPDGSTTPTPTPSTPAPNTPTPTPSARPR</sequence>
<feature type="compositionally biased region" description="Low complexity" evidence="2">
    <location>
        <begin position="111"/>
        <end position="128"/>
    </location>
</feature>